<name>L0I5R5_HALRX</name>
<feature type="transmembrane region" description="Helical" evidence="1">
    <location>
        <begin position="274"/>
        <end position="300"/>
    </location>
</feature>
<feature type="transmembrane region" description="Helical" evidence="1">
    <location>
        <begin position="247"/>
        <end position="268"/>
    </location>
</feature>
<feature type="domain" description="DUF8173" evidence="2">
    <location>
        <begin position="198"/>
        <end position="350"/>
    </location>
</feature>
<dbReference type="RefSeq" id="WP_015299552.1">
    <property type="nucleotide sequence ID" value="NC_019964.1"/>
</dbReference>
<keyword evidence="4" id="KW-1185">Reference proteome</keyword>
<dbReference type="InterPro" id="IPR007607">
    <property type="entry name" value="BacA/B"/>
</dbReference>
<dbReference type="PANTHER" id="PTHR35024">
    <property type="entry name" value="HYPOTHETICAL CYTOSOLIC PROTEIN"/>
    <property type="match status" value="1"/>
</dbReference>
<reference evidence="3" key="1">
    <citation type="submission" date="2011-09" db="EMBL/GenBank/DDBJ databases">
        <title>Complete sequence of Halovivax ruber XH-70.</title>
        <authorList>
            <consortium name="US DOE Joint Genome Institute"/>
            <person name="Lucas S."/>
            <person name="Han J."/>
            <person name="Lapidus A."/>
            <person name="Cheng J.-F."/>
            <person name="Goodwin L."/>
            <person name="Pitluck S."/>
            <person name="Peters L."/>
            <person name="Mikhailova N."/>
            <person name="Davenport K."/>
            <person name="Detter J.C."/>
            <person name="Han C."/>
            <person name="Tapia R."/>
            <person name="Land M."/>
            <person name="Hauser L."/>
            <person name="Kyrpides N."/>
            <person name="Ivanova N."/>
            <person name="Pagani I."/>
            <person name="Sproer C."/>
            <person name="Anderson I."/>
            <person name="Woyke T."/>
        </authorList>
    </citation>
    <scope>NUCLEOTIDE SEQUENCE</scope>
    <source>
        <strain evidence="3">XH-70</strain>
    </source>
</reference>
<keyword evidence="1" id="KW-0472">Membrane</keyword>
<sequence>MGAKSSGSRQQTNRHRLRQIGAVVLVTLLLVGSMPLAVTAQTDGDAGGSVVVEEGETVDTVNAFAGHVVVRGTVEGDVMALAGNVRIAESGSVEGDVSAFAGNVEIAGTVEGDVMAAGGNLQIAESASIAGDLEAGAGTAMIDGEIDGDAEISADTITLGETASIGGDLAYSGDLQGNQDAVSGTITEDANLGPDVGPNLGPLASWFVALYGLILNLILGAILLALFPYFSRRVAGRGGSSPLRAGLIGLGVLIVVPILLVAIAITVVGIPITILGFLVFAIVCWISLVYGWFTIGAWVLSAGGVESAWLALVVGLVGGALLSQLPFVGALLTFLVLLLGLGALSMGIYGNRRRERDSEARQTTWAGGE</sequence>
<dbReference type="eggNOG" id="arCOG04555">
    <property type="taxonomic scope" value="Archaea"/>
</dbReference>
<evidence type="ECO:0000256" key="1">
    <source>
        <dbReference type="SAM" id="Phobius"/>
    </source>
</evidence>
<dbReference type="AlphaFoldDB" id="L0I5R5"/>
<keyword evidence="1" id="KW-1133">Transmembrane helix</keyword>
<keyword evidence="1" id="KW-0812">Transmembrane</keyword>
<evidence type="ECO:0000259" key="2">
    <source>
        <dbReference type="Pfam" id="PF26514"/>
    </source>
</evidence>
<dbReference type="KEGG" id="hru:Halru_0209"/>
<feature type="transmembrane region" description="Helical" evidence="1">
    <location>
        <begin position="331"/>
        <end position="351"/>
    </location>
</feature>
<dbReference type="PANTHER" id="PTHR35024:SF4">
    <property type="entry name" value="POLYMER-FORMING CYTOSKELETAL PROTEIN"/>
    <property type="match status" value="1"/>
</dbReference>
<feature type="transmembrane region" description="Helical" evidence="1">
    <location>
        <begin position="307"/>
        <end position="325"/>
    </location>
</feature>
<dbReference type="InterPro" id="IPR058486">
    <property type="entry name" value="DUF8173"/>
</dbReference>
<gene>
    <name evidence="3" type="ordered locus">Halru_0209</name>
</gene>
<dbReference type="Pfam" id="PF26514">
    <property type="entry name" value="DUF8173"/>
    <property type="match status" value="1"/>
</dbReference>
<accession>L0I5R5</accession>
<feature type="transmembrane region" description="Helical" evidence="1">
    <location>
        <begin position="203"/>
        <end position="227"/>
    </location>
</feature>
<dbReference type="Proteomes" id="UP000010846">
    <property type="component" value="Chromosome"/>
</dbReference>
<dbReference type="HOGENOM" id="CLU_064234_0_0_2"/>
<evidence type="ECO:0000313" key="4">
    <source>
        <dbReference type="Proteomes" id="UP000010846"/>
    </source>
</evidence>
<dbReference type="EMBL" id="CP003050">
    <property type="protein sequence ID" value="AGB14855.1"/>
    <property type="molecule type" value="Genomic_DNA"/>
</dbReference>
<dbReference type="OrthoDB" id="293642at2157"/>
<dbReference type="Pfam" id="PF04519">
    <property type="entry name" value="Bactofilin"/>
    <property type="match status" value="1"/>
</dbReference>
<organism evidence="3 4">
    <name type="scientific">Halovivax ruber (strain DSM 18193 / JCM 13892 / XH-70)</name>
    <dbReference type="NCBI Taxonomy" id="797302"/>
    <lineage>
        <taxon>Archaea</taxon>
        <taxon>Methanobacteriati</taxon>
        <taxon>Methanobacteriota</taxon>
        <taxon>Stenosarchaea group</taxon>
        <taxon>Halobacteria</taxon>
        <taxon>Halobacteriales</taxon>
        <taxon>Natrialbaceae</taxon>
        <taxon>Halovivax</taxon>
    </lineage>
</organism>
<dbReference type="STRING" id="797302.Halru_0209"/>
<proteinExistence type="predicted"/>
<dbReference type="GeneID" id="14377874"/>
<protein>
    <submittedName>
        <fullName evidence="3">Integral membrane protein CcmA involved in cell shape determination</fullName>
    </submittedName>
</protein>
<evidence type="ECO:0000313" key="3">
    <source>
        <dbReference type="EMBL" id="AGB14855.1"/>
    </source>
</evidence>